<name>A0A9D4LJ71_DREPO</name>
<reference evidence="1" key="1">
    <citation type="journal article" date="2019" name="bioRxiv">
        <title>The Genome of the Zebra Mussel, Dreissena polymorpha: A Resource for Invasive Species Research.</title>
        <authorList>
            <person name="McCartney M.A."/>
            <person name="Auch B."/>
            <person name="Kono T."/>
            <person name="Mallez S."/>
            <person name="Zhang Y."/>
            <person name="Obille A."/>
            <person name="Becker A."/>
            <person name="Abrahante J.E."/>
            <person name="Garbe J."/>
            <person name="Badalamenti J.P."/>
            <person name="Herman A."/>
            <person name="Mangelson H."/>
            <person name="Liachko I."/>
            <person name="Sullivan S."/>
            <person name="Sone E.D."/>
            <person name="Koren S."/>
            <person name="Silverstein K.A.T."/>
            <person name="Beckman K.B."/>
            <person name="Gohl D.M."/>
        </authorList>
    </citation>
    <scope>NUCLEOTIDE SEQUENCE</scope>
    <source>
        <strain evidence="1">Duluth1</strain>
        <tissue evidence="1">Whole animal</tissue>
    </source>
</reference>
<reference evidence="1" key="2">
    <citation type="submission" date="2020-11" db="EMBL/GenBank/DDBJ databases">
        <authorList>
            <person name="McCartney M.A."/>
            <person name="Auch B."/>
            <person name="Kono T."/>
            <person name="Mallez S."/>
            <person name="Becker A."/>
            <person name="Gohl D.M."/>
            <person name="Silverstein K.A.T."/>
            <person name="Koren S."/>
            <person name="Bechman K.B."/>
            <person name="Herman A."/>
            <person name="Abrahante J.E."/>
            <person name="Garbe J."/>
        </authorList>
    </citation>
    <scope>NUCLEOTIDE SEQUENCE</scope>
    <source>
        <strain evidence="1">Duluth1</strain>
        <tissue evidence="1">Whole animal</tissue>
    </source>
</reference>
<organism evidence="1 2">
    <name type="scientific">Dreissena polymorpha</name>
    <name type="common">Zebra mussel</name>
    <name type="synonym">Mytilus polymorpha</name>
    <dbReference type="NCBI Taxonomy" id="45954"/>
    <lineage>
        <taxon>Eukaryota</taxon>
        <taxon>Metazoa</taxon>
        <taxon>Spiralia</taxon>
        <taxon>Lophotrochozoa</taxon>
        <taxon>Mollusca</taxon>
        <taxon>Bivalvia</taxon>
        <taxon>Autobranchia</taxon>
        <taxon>Heteroconchia</taxon>
        <taxon>Euheterodonta</taxon>
        <taxon>Imparidentia</taxon>
        <taxon>Neoheterodontei</taxon>
        <taxon>Myida</taxon>
        <taxon>Dreissenoidea</taxon>
        <taxon>Dreissenidae</taxon>
        <taxon>Dreissena</taxon>
    </lineage>
</organism>
<gene>
    <name evidence="1" type="ORF">DPMN_102370</name>
</gene>
<evidence type="ECO:0000313" key="2">
    <source>
        <dbReference type="Proteomes" id="UP000828390"/>
    </source>
</evidence>
<comment type="caution">
    <text evidence="1">The sequence shown here is derived from an EMBL/GenBank/DDBJ whole genome shotgun (WGS) entry which is preliminary data.</text>
</comment>
<protein>
    <submittedName>
        <fullName evidence="1">Uncharacterized protein</fullName>
    </submittedName>
</protein>
<dbReference type="Proteomes" id="UP000828390">
    <property type="component" value="Unassembled WGS sequence"/>
</dbReference>
<sequence>MRFHQGCRLKTVTSTLRLCNRKHIYILVSVISQEGKYKLLKNPTVNIAVIHTKYPTSHPDLCYGASHSYYRYLPQINEHRRTAERFDRCQQSSSLQEWRTSRSGKLPPCIPFKCHV</sequence>
<dbReference type="EMBL" id="JAIWYP010000003">
    <property type="protein sequence ID" value="KAH3859553.1"/>
    <property type="molecule type" value="Genomic_DNA"/>
</dbReference>
<proteinExistence type="predicted"/>
<evidence type="ECO:0000313" key="1">
    <source>
        <dbReference type="EMBL" id="KAH3859553.1"/>
    </source>
</evidence>
<keyword evidence="2" id="KW-1185">Reference proteome</keyword>
<accession>A0A9D4LJ71</accession>
<dbReference type="AlphaFoldDB" id="A0A9D4LJ71"/>